<keyword evidence="2" id="KW-0813">Transport</keyword>
<comment type="subcellular location">
    <subcellularLocation>
        <location evidence="1">Cell membrane</location>
        <topology evidence="1">Multi-pass membrane protein</topology>
    </subcellularLocation>
</comment>
<feature type="transmembrane region" description="Helical" evidence="8">
    <location>
        <begin position="324"/>
        <end position="347"/>
    </location>
</feature>
<evidence type="ECO:0000256" key="8">
    <source>
        <dbReference type="SAM" id="Phobius"/>
    </source>
</evidence>
<evidence type="ECO:0000313" key="10">
    <source>
        <dbReference type="EMBL" id="CAH0389480.1"/>
    </source>
</evidence>
<keyword evidence="4" id="KW-0762">Sugar transport</keyword>
<dbReference type="InterPro" id="IPR005828">
    <property type="entry name" value="MFS_sugar_transport-like"/>
</dbReference>
<feature type="transmembrane region" description="Helical" evidence="8">
    <location>
        <begin position="54"/>
        <end position="77"/>
    </location>
</feature>
<keyword evidence="7 8" id="KW-0472">Membrane</keyword>
<reference evidence="10" key="1">
    <citation type="submission" date="2021-12" db="EMBL/GenBank/DDBJ databases">
        <authorList>
            <person name="King R."/>
        </authorList>
    </citation>
    <scope>NUCLEOTIDE SEQUENCE</scope>
</reference>
<protein>
    <recommendedName>
        <fullName evidence="9">Major facilitator superfamily (MFS) profile domain-containing protein</fullName>
    </recommendedName>
</protein>
<dbReference type="Pfam" id="PF00083">
    <property type="entry name" value="Sugar_tr"/>
    <property type="match status" value="1"/>
</dbReference>
<dbReference type="SUPFAM" id="SSF103473">
    <property type="entry name" value="MFS general substrate transporter"/>
    <property type="match status" value="1"/>
</dbReference>
<dbReference type="Proteomes" id="UP001152759">
    <property type="component" value="Chromosome 4"/>
</dbReference>
<feature type="transmembrane region" description="Helical" evidence="8">
    <location>
        <begin position="124"/>
        <end position="143"/>
    </location>
</feature>
<dbReference type="FunFam" id="1.20.1250.20:FF:000218">
    <property type="entry name" value="facilitated trehalose transporter Tret1"/>
    <property type="match status" value="1"/>
</dbReference>
<evidence type="ECO:0000256" key="6">
    <source>
        <dbReference type="ARBA" id="ARBA00022989"/>
    </source>
</evidence>
<keyword evidence="3" id="KW-1003">Cell membrane</keyword>
<dbReference type="GO" id="GO:0005886">
    <property type="term" value="C:plasma membrane"/>
    <property type="evidence" value="ECO:0007669"/>
    <property type="project" value="UniProtKB-SubCell"/>
</dbReference>
<accession>A0A9P0AF98</accession>
<organism evidence="10 11">
    <name type="scientific">Bemisia tabaci</name>
    <name type="common">Sweetpotato whitefly</name>
    <name type="synonym">Aleurodes tabaci</name>
    <dbReference type="NCBI Taxonomy" id="7038"/>
    <lineage>
        <taxon>Eukaryota</taxon>
        <taxon>Metazoa</taxon>
        <taxon>Ecdysozoa</taxon>
        <taxon>Arthropoda</taxon>
        <taxon>Hexapoda</taxon>
        <taxon>Insecta</taxon>
        <taxon>Pterygota</taxon>
        <taxon>Neoptera</taxon>
        <taxon>Paraneoptera</taxon>
        <taxon>Hemiptera</taxon>
        <taxon>Sternorrhyncha</taxon>
        <taxon>Aleyrodoidea</taxon>
        <taxon>Aleyrodidae</taxon>
        <taxon>Aleyrodinae</taxon>
        <taxon>Bemisia</taxon>
    </lineage>
</organism>
<dbReference type="PROSITE" id="PS50850">
    <property type="entry name" value="MFS"/>
    <property type="match status" value="1"/>
</dbReference>
<dbReference type="EMBL" id="OU963865">
    <property type="protein sequence ID" value="CAH0389480.1"/>
    <property type="molecule type" value="Genomic_DNA"/>
</dbReference>
<feature type="transmembrane region" description="Helical" evidence="8">
    <location>
        <begin position="454"/>
        <end position="476"/>
    </location>
</feature>
<name>A0A9P0AF98_BEMTA</name>
<evidence type="ECO:0000256" key="5">
    <source>
        <dbReference type="ARBA" id="ARBA00022692"/>
    </source>
</evidence>
<evidence type="ECO:0000256" key="3">
    <source>
        <dbReference type="ARBA" id="ARBA00022475"/>
    </source>
</evidence>
<dbReference type="GO" id="GO:0022857">
    <property type="term" value="F:transmembrane transporter activity"/>
    <property type="evidence" value="ECO:0007669"/>
    <property type="project" value="InterPro"/>
</dbReference>
<sequence>MSSAAGALTLRVSYLKGVYPIGFCKFSCSLFGILMEESGDRKESLSWRCWSRTLIACSGAMMAFVFSGVTEGQSAVLLPQLKDEASPIHLTPEEETWIASLGIVLSPVSASLTGPITDAFGRKLGLVVYHIIMGIGFAVIAVAKEVWHFYVGRCICSFAIGLEVAAIVYLTETCSKEQRGLLLSTISPAFTIGVVVAYVIGGFLPWNVASAIFAAGSFLCSLGQLFGVESPAWLYKRGHTEASTRALQRLGRTQAGIRQELELFKLTVKEQSQKFQLRELLHPTVWKPFIIMTIFHLIHCATGVHHIVYYTIDFINRLGTTYDPLTVSIAISVARTIATCTIGVYFTSYVKRRFATILSGTLMTILSVGAGVYVYVWRDTAVDRRPFQWLPVACVIAYIVIGRVGVTPLPWLMSSEVFPLRVRGSMSGATFVIGTGSIFISIKMYEDLIAAFHIWGLLFIFGTACFSAVLLAVFVLPETLNKTLYEIEQYFMPKKGKKSGEQVDSTSRGEVC</sequence>
<evidence type="ECO:0000256" key="4">
    <source>
        <dbReference type="ARBA" id="ARBA00022597"/>
    </source>
</evidence>
<feature type="transmembrane region" description="Helical" evidence="8">
    <location>
        <begin position="289"/>
        <end position="312"/>
    </location>
</feature>
<evidence type="ECO:0000256" key="7">
    <source>
        <dbReference type="ARBA" id="ARBA00023136"/>
    </source>
</evidence>
<dbReference type="KEGG" id="btab:109042643"/>
<feature type="transmembrane region" description="Helical" evidence="8">
    <location>
        <begin position="389"/>
        <end position="412"/>
    </location>
</feature>
<dbReference type="AlphaFoldDB" id="A0A9P0AF98"/>
<feature type="transmembrane region" description="Helical" evidence="8">
    <location>
        <begin position="424"/>
        <end position="442"/>
    </location>
</feature>
<feature type="domain" description="Major facilitator superfamily (MFS) profile" evidence="9">
    <location>
        <begin position="52"/>
        <end position="480"/>
    </location>
</feature>
<keyword evidence="5 8" id="KW-0812">Transmembrane</keyword>
<feature type="transmembrane region" description="Helical" evidence="8">
    <location>
        <begin position="206"/>
        <end position="228"/>
    </location>
</feature>
<evidence type="ECO:0000256" key="1">
    <source>
        <dbReference type="ARBA" id="ARBA00004651"/>
    </source>
</evidence>
<dbReference type="InterPro" id="IPR036259">
    <property type="entry name" value="MFS_trans_sf"/>
</dbReference>
<dbReference type="PANTHER" id="PTHR48021">
    <property type="match status" value="1"/>
</dbReference>
<feature type="transmembrane region" description="Helical" evidence="8">
    <location>
        <begin position="354"/>
        <end position="377"/>
    </location>
</feature>
<gene>
    <name evidence="10" type="ORF">BEMITA_LOCUS8301</name>
</gene>
<dbReference type="Gene3D" id="1.20.1250.20">
    <property type="entry name" value="MFS general substrate transporter like domains"/>
    <property type="match status" value="1"/>
</dbReference>
<dbReference type="PANTHER" id="PTHR48021:SF1">
    <property type="entry name" value="GH07001P-RELATED"/>
    <property type="match status" value="1"/>
</dbReference>
<dbReference type="InterPro" id="IPR020846">
    <property type="entry name" value="MFS_dom"/>
</dbReference>
<feature type="transmembrane region" description="Helical" evidence="8">
    <location>
        <begin position="181"/>
        <end position="200"/>
    </location>
</feature>
<dbReference type="InterPro" id="IPR050549">
    <property type="entry name" value="MFS_Trehalose_Transporter"/>
</dbReference>
<keyword evidence="11" id="KW-1185">Reference proteome</keyword>
<evidence type="ECO:0000256" key="2">
    <source>
        <dbReference type="ARBA" id="ARBA00022448"/>
    </source>
</evidence>
<feature type="transmembrane region" description="Helical" evidence="8">
    <location>
        <begin position="17"/>
        <end position="34"/>
    </location>
</feature>
<dbReference type="InterPro" id="IPR003663">
    <property type="entry name" value="Sugar/inositol_transpt"/>
</dbReference>
<feature type="transmembrane region" description="Helical" evidence="8">
    <location>
        <begin position="149"/>
        <end position="169"/>
    </location>
</feature>
<evidence type="ECO:0000259" key="9">
    <source>
        <dbReference type="PROSITE" id="PS50850"/>
    </source>
</evidence>
<proteinExistence type="predicted"/>
<keyword evidence="6 8" id="KW-1133">Transmembrane helix</keyword>
<dbReference type="PRINTS" id="PR00171">
    <property type="entry name" value="SUGRTRNSPORT"/>
</dbReference>
<evidence type="ECO:0000313" key="11">
    <source>
        <dbReference type="Proteomes" id="UP001152759"/>
    </source>
</evidence>